<dbReference type="Proteomes" id="UP000075902">
    <property type="component" value="Unassembled WGS sequence"/>
</dbReference>
<dbReference type="SUPFAM" id="SSF57567">
    <property type="entry name" value="Serine protease inhibitors"/>
    <property type="match status" value="1"/>
</dbReference>
<reference evidence="4" key="1">
    <citation type="submission" date="2014-01" db="EMBL/GenBank/DDBJ databases">
        <title>The Genome Sequence of Anopheles melas CM1001059_A (V2).</title>
        <authorList>
            <consortium name="The Broad Institute Genomics Platform"/>
            <person name="Neafsey D.E."/>
            <person name="Besansky N."/>
            <person name="Howell P."/>
            <person name="Walton C."/>
            <person name="Young S.K."/>
            <person name="Zeng Q."/>
            <person name="Gargeya S."/>
            <person name="Fitzgerald M."/>
            <person name="Haas B."/>
            <person name="Abouelleil A."/>
            <person name="Allen A.W."/>
            <person name="Alvarado L."/>
            <person name="Arachchi H.M."/>
            <person name="Berlin A.M."/>
            <person name="Chapman S.B."/>
            <person name="Gainer-Dewar J."/>
            <person name="Goldberg J."/>
            <person name="Griggs A."/>
            <person name="Gujja S."/>
            <person name="Hansen M."/>
            <person name="Howarth C."/>
            <person name="Imamovic A."/>
            <person name="Ireland A."/>
            <person name="Larimer J."/>
            <person name="McCowan C."/>
            <person name="Murphy C."/>
            <person name="Pearson M."/>
            <person name="Poon T.W."/>
            <person name="Priest M."/>
            <person name="Roberts A."/>
            <person name="Saif S."/>
            <person name="Shea T."/>
            <person name="Sisk P."/>
            <person name="Sykes S."/>
            <person name="Wortman J."/>
            <person name="Nusbaum C."/>
            <person name="Birren B."/>
        </authorList>
    </citation>
    <scope>NUCLEOTIDE SEQUENCE [LARGE SCALE GENOMIC DNA]</scope>
    <source>
        <strain evidence="4">CM1001059</strain>
    </source>
</reference>
<reference evidence="3" key="2">
    <citation type="submission" date="2020-05" db="UniProtKB">
        <authorList>
            <consortium name="EnsemblMetazoa"/>
        </authorList>
    </citation>
    <scope>IDENTIFICATION</scope>
    <source>
        <strain evidence="3">CM1001059</strain>
    </source>
</reference>
<feature type="domain" description="TIL" evidence="2">
    <location>
        <begin position="30"/>
        <end position="83"/>
    </location>
</feature>
<organism evidence="3 4">
    <name type="scientific">Anopheles melas</name>
    <dbReference type="NCBI Taxonomy" id="34690"/>
    <lineage>
        <taxon>Eukaryota</taxon>
        <taxon>Metazoa</taxon>
        <taxon>Ecdysozoa</taxon>
        <taxon>Arthropoda</taxon>
        <taxon>Hexapoda</taxon>
        <taxon>Insecta</taxon>
        <taxon>Pterygota</taxon>
        <taxon>Neoptera</taxon>
        <taxon>Endopterygota</taxon>
        <taxon>Diptera</taxon>
        <taxon>Nematocera</taxon>
        <taxon>Culicoidea</taxon>
        <taxon>Culicidae</taxon>
        <taxon>Anophelinae</taxon>
        <taxon>Anopheles</taxon>
    </lineage>
</organism>
<sequence>MRYSLVVCFIVIVAFATIGAQKAGCVKEICPVRERYQCCGSCIQRTCALEDDTTCPDVCYKGCYCKKGYVRKYAPDGPCIRQDNSVALSFGGLSNPSITGGRFLPSVTFTTPSLADDGLVSGVDTSTGATSVDLVSLRKYMYADPMAPTVPMMMVNHLTVALNLSPLGESKQVKGYLCAMLPLRQWSPTCGPRTTCGPCR</sequence>
<dbReference type="AlphaFoldDB" id="A0A182U5I3"/>
<evidence type="ECO:0000259" key="2">
    <source>
        <dbReference type="Pfam" id="PF01826"/>
    </source>
</evidence>
<name>A0A182U5I3_9DIPT</name>
<dbReference type="STRING" id="34690.A0A182U5I3"/>
<keyword evidence="4" id="KW-1185">Reference proteome</keyword>
<evidence type="ECO:0000313" key="4">
    <source>
        <dbReference type="Proteomes" id="UP000075902"/>
    </source>
</evidence>
<dbReference type="Gene3D" id="2.10.25.10">
    <property type="entry name" value="Laminin"/>
    <property type="match status" value="1"/>
</dbReference>
<feature type="chain" id="PRO_5008137748" evidence="1">
    <location>
        <begin position="21"/>
        <end position="200"/>
    </location>
</feature>
<dbReference type="InterPro" id="IPR036084">
    <property type="entry name" value="Ser_inhib-like_sf"/>
</dbReference>
<protein>
    <submittedName>
        <fullName evidence="3">TIL domain-containing protein</fullName>
    </submittedName>
</protein>
<evidence type="ECO:0000256" key="1">
    <source>
        <dbReference type="SAM" id="SignalP"/>
    </source>
</evidence>
<dbReference type="EnsemblMetazoa" id="AMEC014271-RA">
    <property type="protein sequence ID" value="AMEC014271-PA"/>
    <property type="gene ID" value="AMEC014271"/>
</dbReference>
<dbReference type="VEuPathDB" id="VectorBase:AMEC014271"/>
<dbReference type="InterPro" id="IPR002919">
    <property type="entry name" value="TIL_dom"/>
</dbReference>
<evidence type="ECO:0000313" key="3">
    <source>
        <dbReference type="EnsemblMetazoa" id="AMEC014271-PA"/>
    </source>
</evidence>
<feature type="signal peptide" evidence="1">
    <location>
        <begin position="1"/>
        <end position="20"/>
    </location>
</feature>
<proteinExistence type="predicted"/>
<accession>A0A182U5I3</accession>
<keyword evidence="1" id="KW-0732">Signal</keyword>
<dbReference type="Pfam" id="PF01826">
    <property type="entry name" value="TIL"/>
    <property type="match status" value="1"/>
</dbReference>
<dbReference type="CDD" id="cd19941">
    <property type="entry name" value="TIL"/>
    <property type="match status" value="1"/>
</dbReference>